<evidence type="ECO:0000256" key="5">
    <source>
        <dbReference type="ARBA" id="ARBA00023239"/>
    </source>
</evidence>
<feature type="region of interest" description="Disordered" evidence="7">
    <location>
        <begin position="54"/>
        <end position="83"/>
    </location>
</feature>
<keyword evidence="4" id="KW-0862">Zinc</keyword>
<dbReference type="PROSITE" id="PS51144">
    <property type="entry name" value="ALPHA_CA_2"/>
    <property type="match status" value="1"/>
</dbReference>
<sequence>MRPLLCAGLLLAVLLTPNLHAAEPATGEDSMDVLRQRLSEKLTKEPAGQVKLVGRGGKEAATPKAATKPAPRREPPPWGYEGEGGPEHWAALNPDNALCATGKRQSPIDIKDTLKVDLEKIRFDYQPSAFSVVDDGRTVRVDVAPGNAITVMGRRYELQQFHFHRPAEERLAGRQFDMVVHLVHKDADGRIAIVAVLLDRDLDNRVQPVVQQVWNNLPLEQNQPLAASTPLDPRQLLPEDRSYYTYMGSLTEPPCTEGVLWMVMRQPVMLTMDQIAIFAKLHPMNARPIQPASGRWIKESQ</sequence>
<evidence type="ECO:0000313" key="10">
    <source>
        <dbReference type="EMBL" id="MDY0744174.1"/>
    </source>
</evidence>
<dbReference type="PANTHER" id="PTHR18952">
    <property type="entry name" value="CARBONIC ANHYDRASE"/>
    <property type="match status" value="1"/>
</dbReference>
<comment type="caution">
    <text evidence="10">The sequence shown here is derived from an EMBL/GenBank/DDBJ whole genome shotgun (WGS) entry which is preliminary data.</text>
</comment>
<feature type="compositionally biased region" description="Low complexity" evidence="7">
    <location>
        <begin position="59"/>
        <end position="69"/>
    </location>
</feature>
<dbReference type="Proteomes" id="UP001285263">
    <property type="component" value="Unassembled WGS sequence"/>
</dbReference>
<dbReference type="SUPFAM" id="SSF51069">
    <property type="entry name" value="Carbonic anhydrase"/>
    <property type="match status" value="1"/>
</dbReference>
<feature type="chain" id="PRO_5046668569" description="carbonic anhydrase" evidence="8">
    <location>
        <begin position="22"/>
        <end position="301"/>
    </location>
</feature>
<dbReference type="EMBL" id="JAXCLA010000002">
    <property type="protein sequence ID" value="MDY0744174.1"/>
    <property type="molecule type" value="Genomic_DNA"/>
</dbReference>
<gene>
    <name evidence="10" type="ORF">SNE35_06640</name>
</gene>
<feature type="domain" description="Alpha-carbonic anhydrase" evidence="9">
    <location>
        <begin position="76"/>
        <end position="301"/>
    </location>
</feature>
<protein>
    <recommendedName>
        <fullName evidence="2">carbonic anhydrase</fullName>
        <ecNumber evidence="2">4.2.1.1</ecNumber>
    </recommendedName>
</protein>
<evidence type="ECO:0000259" key="9">
    <source>
        <dbReference type="PROSITE" id="PS51144"/>
    </source>
</evidence>
<dbReference type="CDD" id="cd03124">
    <property type="entry name" value="alpha_CA_prokaryotic_like"/>
    <property type="match status" value="1"/>
</dbReference>
<proteinExistence type="inferred from homology"/>
<organism evidence="10 11">
    <name type="scientific">Roseateles agri</name>
    <dbReference type="NCBI Taxonomy" id="3098619"/>
    <lineage>
        <taxon>Bacteria</taxon>
        <taxon>Pseudomonadati</taxon>
        <taxon>Pseudomonadota</taxon>
        <taxon>Betaproteobacteria</taxon>
        <taxon>Burkholderiales</taxon>
        <taxon>Sphaerotilaceae</taxon>
        <taxon>Roseateles</taxon>
    </lineage>
</organism>
<keyword evidence="8" id="KW-0732">Signal</keyword>
<evidence type="ECO:0000256" key="6">
    <source>
        <dbReference type="ARBA" id="ARBA00048348"/>
    </source>
</evidence>
<keyword evidence="11" id="KW-1185">Reference proteome</keyword>
<evidence type="ECO:0000256" key="4">
    <source>
        <dbReference type="ARBA" id="ARBA00022833"/>
    </source>
</evidence>
<dbReference type="InterPro" id="IPR041891">
    <property type="entry name" value="Alpha_CA_prokaryot-like"/>
</dbReference>
<accession>A0ABU5DDG7</accession>
<evidence type="ECO:0000256" key="1">
    <source>
        <dbReference type="ARBA" id="ARBA00010718"/>
    </source>
</evidence>
<comment type="catalytic activity">
    <reaction evidence="6">
        <text>hydrogencarbonate + H(+) = CO2 + H2O</text>
        <dbReference type="Rhea" id="RHEA:10748"/>
        <dbReference type="ChEBI" id="CHEBI:15377"/>
        <dbReference type="ChEBI" id="CHEBI:15378"/>
        <dbReference type="ChEBI" id="CHEBI:16526"/>
        <dbReference type="ChEBI" id="CHEBI:17544"/>
        <dbReference type="EC" id="4.2.1.1"/>
    </reaction>
</comment>
<dbReference type="SMART" id="SM01057">
    <property type="entry name" value="Carb_anhydrase"/>
    <property type="match status" value="1"/>
</dbReference>
<evidence type="ECO:0000256" key="7">
    <source>
        <dbReference type="SAM" id="MobiDB-lite"/>
    </source>
</evidence>
<dbReference type="RefSeq" id="WP_320422075.1">
    <property type="nucleotide sequence ID" value="NZ_JAXCLA010000002.1"/>
</dbReference>
<dbReference type="InterPro" id="IPR001148">
    <property type="entry name" value="CA_dom"/>
</dbReference>
<evidence type="ECO:0000256" key="3">
    <source>
        <dbReference type="ARBA" id="ARBA00022723"/>
    </source>
</evidence>
<dbReference type="InterPro" id="IPR023561">
    <property type="entry name" value="Carbonic_anhydrase_a-class"/>
</dbReference>
<evidence type="ECO:0000313" key="11">
    <source>
        <dbReference type="Proteomes" id="UP001285263"/>
    </source>
</evidence>
<keyword evidence="5" id="KW-0456">Lyase</keyword>
<evidence type="ECO:0000256" key="2">
    <source>
        <dbReference type="ARBA" id="ARBA00012925"/>
    </source>
</evidence>
<dbReference type="Pfam" id="PF00194">
    <property type="entry name" value="Carb_anhydrase"/>
    <property type="match status" value="1"/>
</dbReference>
<dbReference type="Gene3D" id="3.10.200.10">
    <property type="entry name" value="Alpha carbonic anhydrase"/>
    <property type="match status" value="1"/>
</dbReference>
<keyword evidence="3" id="KW-0479">Metal-binding</keyword>
<reference evidence="10 11" key="1">
    <citation type="submission" date="2023-11" db="EMBL/GenBank/DDBJ databases">
        <title>Paucibacter sp. nov., isolated from fresh soil in Korea.</title>
        <authorList>
            <person name="Le N.T.T."/>
        </authorList>
    </citation>
    <scope>NUCLEOTIDE SEQUENCE [LARGE SCALE GENOMIC DNA]</scope>
    <source>
        <strain evidence="10 11">R3-3</strain>
    </source>
</reference>
<dbReference type="EC" id="4.2.1.1" evidence="2"/>
<dbReference type="PANTHER" id="PTHR18952:SF265">
    <property type="entry name" value="CARBONIC ANHYDRASE"/>
    <property type="match status" value="1"/>
</dbReference>
<feature type="signal peptide" evidence="8">
    <location>
        <begin position="1"/>
        <end position="21"/>
    </location>
</feature>
<comment type="similarity">
    <text evidence="1">Belongs to the alpha-carbonic anhydrase family.</text>
</comment>
<name>A0ABU5DDG7_9BURK</name>
<dbReference type="InterPro" id="IPR036398">
    <property type="entry name" value="CA_dom_sf"/>
</dbReference>
<evidence type="ECO:0000256" key="8">
    <source>
        <dbReference type="SAM" id="SignalP"/>
    </source>
</evidence>